<feature type="domain" description="NAD-dependent epimerase/dehydratase" evidence="3">
    <location>
        <begin position="10"/>
        <end position="182"/>
    </location>
</feature>
<keyword evidence="5" id="KW-1185">Reference proteome</keyword>
<reference evidence="4 5" key="1">
    <citation type="submission" date="2016-07" db="EMBL/GenBank/DDBJ databases">
        <title>Pervasive Adenine N6-methylation of Active Genes in Fungi.</title>
        <authorList>
            <consortium name="DOE Joint Genome Institute"/>
            <person name="Mondo S.J."/>
            <person name="Dannebaum R.O."/>
            <person name="Kuo R.C."/>
            <person name="Labutti K."/>
            <person name="Haridas S."/>
            <person name="Kuo A."/>
            <person name="Salamov A."/>
            <person name="Ahrendt S.R."/>
            <person name="Lipzen A."/>
            <person name="Sullivan W."/>
            <person name="Andreopoulos W.B."/>
            <person name="Clum A."/>
            <person name="Lindquist E."/>
            <person name="Daum C."/>
            <person name="Ramamoorthy G.K."/>
            <person name="Gryganskyi A."/>
            <person name="Culley D."/>
            <person name="Magnuson J.K."/>
            <person name="James T.Y."/>
            <person name="O'Malley M.A."/>
            <person name="Stajich J.E."/>
            <person name="Spatafora J.W."/>
            <person name="Visel A."/>
            <person name="Grigoriev I.V."/>
        </authorList>
    </citation>
    <scope>NUCLEOTIDE SEQUENCE [LARGE SCALE GENOMIC DNA]</scope>
    <source>
        <strain evidence="4 5">CBS 931.73</strain>
    </source>
</reference>
<dbReference type="STRING" id="1314790.A0A1Y1X561"/>
<evidence type="ECO:0000256" key="1">
    <source>
        <dbReference type="ARBA" id="ARBA00023002"/>
    </source>
</evidence>
<dbReference type="EMBL" id="MCFE01000737">
    <property type="protein sequence ID" value="ORX80496.1"/>
    <property type="molecule type" value="Genomic_DNA"/>
</dbReference>
<proteinExistence type="inferred from homology"/>
<accession>A0A1Y1X561</accession>
<dbReference type="InterPro" id="IPR050425">
    <property type="entry name" value="NAD(P)_dehydrat-like"/>
</dbReference>
<dbReference type="InterPro" id="IPR036291">
    <property type="entry name" value="NAD(P)-bd_dom_sf"/>
</dbReference>
<evidence type="ECO:0000259" key="3">
    <source>
        <dbReference type="Pfam" id="PF01370"/>
    </source>
</evidence>
<comment type="caution">
    <text evidence="4">The sequence shown here is derived from an EMBL/GenBank/DDBJ whole genome shotgun (WGS) entry which is preliminary data.</text>
</comment>
<evidence type="ECO:0000313" key="5">
    <source>
        <dbReference type="Proteomes" id="UP000193498"/>
    </source>
</evidence>
<protein>
    <submittedName>
        <fullName evidence="4">NAD(P)-binding protein</fullName>
    </submittedName>
</protein>
<organism evidence="4 5">
    <name type="scientific">Basidiobolus meristosporus CBS 931.73</name>
    <dbReference type="NCBI Taxonomy" id="1314790"/>
    <lineage>
        <taxon>Eukaryota</taxon>
        <taxon>Fungi</taxon>
        <taxon>Fungi incertae sedis</taxon>
        <taxon>Zoopagomycota</taxon>
        <taxon>Entomophthoromycotina</taxon>
        <taxon>Basidiobolomycetes</taxon>
        <taxon>Basidiobolales</taxon>
        <taxon>Basidiobolaceae</taxon>
        <taxon>Basidiobolus</taxon>
    </lineage>
</organism>
<dbReference type="Proteomes" id="UP000193498">
    <property type="component" value="Unassembled WGS sequence"/>
</dbReference>
<dbReference type="GO" id="GO:0016616">
    <property type="term" value="F:oxidoreductase activity, acting on the CH-OH group of donors, NAD or NADP as acceptor"/>
    <property type="evidence" value="ECO:0007669"/>
    <property type="project" value="TreeGrafter"/>
</dbReference>
<dbReference type="PANTHER" id="PTHR10366:SF562">
    <property type="entry name" value="ALDEHYDE REDUCTASE II (AFU_ORTHOLOGUE AFUA_1G11360)"/>
    <property type="match status" value="1"/>
</dbReference>
<dbReference type="Gene3D" id="3.40.50.720">
    <property type="entry name" value="NAD(P)-binding Rossmann-like Domain"/>
    <property type="match status" value="1"/>
</dbReference>
<name>A0A1Y1X561_9FUNG</name>
<dbReference type="PANTHER" id="PTHR10366">
    <property type="entry name" value="NAD DEPENDENT EPIMERASE/DEHYDRATASE"/>
    <property type="match status" value="1"/>
</dbReference>
<sequence>MTSVPPGGLILVTGANGYIASVTTQVFLQHGYHVRGTLRSVVSNTWMKAYVGPLFELVLKGMDGVAHMAMGTDMSPQHHDIIKLIEATAKEQGVKCVVITSSIAGCALPATGTPGESNPRWHGILLYGASKARGEQEAFSRVRENEQTFSFNTVIPNVNFGITISPENLSYRSSSAVINAVYIDVKNTALLHLGDLTIDKVNGERLIAMAGRYTWMQILEIMRQHFPQMIMLKSVDEPVVDAGEVDNAHSVEVLGKIGKSGGFTSLEDNIVKVLDMIITNQSKNVPKARIYPYYESFNANQLIAMFKIYHVQ</sequence>
<dbReference type="OrthoDB" id="2735536at2759"/>
<keyword evidence="1" id="KW-0560">Oxidoreductase</keyword>
<evidence type="ECO:0000256" key="2">
    <source>
        <dbReference type="ARBA" id="ARBA00023445"/>
    </source>
</evidence>
<evidence type="ECO:0000313" key="4">
    <source>
        <dbReference type="EMBL" id="ORX80496.1"/>
    </source>
</evidence>
<comment type="similarity">
    <text evidence="2">Belongs to the NAD(P)-dependent epimerase/dehydratase family. Dihydroflavonol-4-reductase subfamily.</text>
</comment>
<dbReference type="AlphaFoldDB" id="A0A1Y1X561"/>
<dbReference type="InParanoid" id="A0A1Y1X561"/>
<dbReference type="InterPro" id="IPR001509">
    <property type="entry name" value="Epimerase_deHydtase"/>
</dbReference>
<dbReference type="SUPFAM" id="SSF51735">
    <property type="entry name" value="NAD(P)-binding Rossmann-fold domains"/>
    <property type="match status" value="1"/>
</dbReference>
<dbReference type="Pfam" id="PF01370">
    <property type="entry name" value="Epimerase"/>
    <property type="match status" value="1"/>
</dbReference>
<gene>
    <name evidence="4" type="ORF">K493DRAFT_327138</name>
</gene>